<comment type="caution">
    <text evidence="2">The sequence shown here is derived from an EMBL/GenBank/DDBJ whole genome shotgun (WGS) entry which is preliminary data.</text>
</comment>
<sequence>MYFSHITKRCEQHIILQRDNTKSTLLSTPGPESVLCPGGGAATRPSQRYILFKCQRNCHPTSRRAEGSSARGADSVTPTKTLPFYDRRSPVLTPSALPIHV</sequence>
<dbReference type="EMBL" id="BGZK01000710">
    <property type="protein sequence ID" value="GBP57189.1"/>
    <property type="molecule type" value="Genomic_DNA"/>
</dbReference>
<gene>
    <name evidence="2" type="ORF">EVAR_37870_1</name>
</gene>
<protein>
    <submittedName>
        <fullName evidence="2">Uncharacterized protein</fullName>
    </submittedName>
</protein>
<reference evidence="2 3" key="1">
    <citation type="journal article" date="2019" name="Commun. Biol.">
        <title>The bagworm genome reveals a unique fibroin gene that provides high tensile strength.</title>
        <authorList>
            <person name="Kono N."/>
            <person name="Nakamura H."/>
            <person name="Ohtoshi R."/>
            <person name="Tomita M."/>
            <person name="Numata K."/>
            <person name="Arakawa K."/>
        </authorList>
    </citation>
    <scope>NUCLEOTIDE SEQUENCE [LARGE SCALE GENOMIC DNA]</scope>
</reference>
<evidence type="ECO:0000313" key="3">
    <source>
        <dbReference type="Proteomes" id="UP000299102"/>
    </source>
</evidence>
<evidence type="ECO:0000313" key="2">
    <source>
        <dbReference type="EMBL" id="GBP57189.1"/>
    </source>
</evidence>
<evidence type="ECO:0000256" key="1">
    <source>
        <dbReference type="SAM" id="MobiDB-lite"/>
    </source>
</evidence>
<name>A0A4C1X492_EUMVA</name>
<proteinExistence type="predicted"/>
<organism evidence="2 3">
    <name type="scientific">Eumeta variegata</name>
    <name type="common">Bagworm moth</name>
    <name type="synonym">Eumeta japonica</name>
    <dbReference type="NCBI Taxonomy" id="151549"/>
    <lineage>
        <taxon>Eukaryota</taxon>
        <taxon>Metazoa</taxon>
        <taxon>Ecdysozoa</taxon>
        <taxon>Arthropoda</taxon>
        <taxon>Hexapoda</taxon>
        <taxon>Insecta</taxon>
        <taxon>Pterygota</taxon>
        <taxon>Neoptera</taxon>
        <taxon>Endopterygota</taxon>
        <taxon>Lepidoptera</taxon>
        <taxon>Glossata</taxon>
        <taxon>Ditrysia</taxon>
        <taxon>Tineoidea</taxon>
        <taxon>Psychidae</taxon>
        <taxon>Oiketicinae</taxon>
        <taxon>Eumeta</taxon>
    </lineage>
</organism>
<dbReference type="AlphaFoldDB" id="A0A4C1X492"/>
<keyword evidence="3" id="KW-1185">Reference proteome</keyword>
<dbReference type="Proteomes" id="UP000299102">
    <property type="component" value="Unassembled WGS sequence"/>
</dbReference>
<feature type="region of interest" description="Disordered" evidence="1">
    <location>
        <begin position="61"/>
        <end position="87"/>
    </location>
</feature>
<accession>A0A4C1X492</accession>